<feature type="region of interest" description="Disordered" evidence="3">
    <location>
        <begin position="329"/>
        <end position="355"/>
    </location>
</feature>
<dbReference type="GO" id="GO:0000266">
    <property type="term" value="P:mitochondrial fission"/>
    <property type="evidence" value="ECO:0007669"/>
    <property type="project" value="TreeGrafter"/>
</dbReference>
<keyword evidence="2" id="KW-0342">GTP-binding</keyword>
<dbReference type="InterPro" id="IPR027417">
    <property type="entry name" value="P-loop_NTPase"/>
</dbReference>
<comment type="caution">
    <text evidence="5">The sequence shown here is derived from an EMBL/GenBank/DDBJ whole genome shotgun (WGS) entry which is preliminary data.</text>
</comment>
<proteinExistence type="predicted"/>
<dbReference type="PANTHER" id="PTHR11566:SF215">
    <property type="entry name" value="DYNAMIN GTPASE"/>
    <property type="match status" value="1"/>
</dbReference>
<dbReference type="PROSITE" id="PS51718">
    <property type="entry name" value="G_DYNAMIN_2"/>
    <property type="match status" value="1"/>
</dbReference>
<feature type="compositionally biased region" description="Polar residues" evidence="3">
    <location>
        <begin position="346"/>
        <end position="355"/>
    </location>
</feature>
<dbReference type="AlphaFoldDB" id="A0A9W9UAX2"/>
<feature type="region of interest" description="Disordered" evidence="3">
    <location>
        <begin position="422"/>
        <end position="447"/>
    </location>
</feature>
<dbReference type="GO" id="GO:0016559">
    <property type="term" value="P:peroxisome fission"/>
    <property type="evidence" value="ECO:0007669"/>
    <property type="project" value="TreeGrafter"/>
</dbReference>
<dbReference type="GO" id="GO:0048312">
    <property type="term" value="P:intracellular distribution of mitochondria"/>
    <property type="evidence" value="ECO:0007669"/>
    <property type="project" value="TreeGrafter"/>
</dbReference>
<accession>A0A9W9UAX2</accession>
<dbReference type="SMART" id="SM00053">
    <property type="entry name" value="DYNc"/>
    <property type="match status" value="1"/>
</dbReference>
<dbReference type="InterPro" id="IPR030381">
    <property type="entry name" value="G_DYNAMIN_dom"/>
</dbReference>
<dbReference type="GO" id="GO:0008017">
    <property type="term" value="F:microtubule binding"/>
    <property type="evidence" value="ECO:0007669"/>
    <property type="project" value="TreeGrafter"/>
</dbReference>
<dbReference type="CDD" id="cd08771">
    <property type="entry name" value="DLP_1"/>
    <property type="match status" value="1"/>
</dbReference>
<evidence type="ECO:0000313" key="6">
    <source>
        <dbReference type="Proteomes" id="UP001147695"/>
    </source>
</evidence>
<dbReference type="GO" id="GO:0016020">
    <property type="term" value="C:membrane"/>
    <property type="evidence" value="ECO:0007669"/>
    <property type="project" value="TreeGrafter"/>
</dbReference>
<dbReference type="SUPFAM" id="SSF52540">
    <property type="entry name" value="P-loop containing nucleoside triphosphate hydrolases"/>
    <property type="match status" value="1"/>
</dbReference>
<dbReference type="InterPro" id="IPR022812">
    <property type="entry name" value="Dynamin"/>
</dbReference>
<dbReference type="Pfam" id="PF01031">
    <property type="entry name" value="Dynamin_M"/>
    <property type="match status" value="1"/>
</dbReference>
<dbReference type="GO" id="GO:0003924">
    <property type="term" value="F:GTPase activity"/>
    <property type="evidence" value="ECO:0007669"/>
    <property type="project" value="InterPro"/>
</dbReference>
<dbReference type="InterPro" id="IPR001401">
    <property type="entry name" value="Dynamin_GTPase"/>
</dbReference>
<evidence type="ECO:0000256" key="2">
    <source>
        <dbReference type="ARBA" id="ARBA00023134"/>
    </source>
</evidence>
<dbReference type="GO" id="GO:0005739">
    <property type="term" value="C:mitochondrion"/>
    <property type="evidence" value="ECO:0007669"/>
    <property type="project" value="TreeGrafter"/>
</dbReference>
<evidence type="ECO:0000259" key="4">
    <source>
        <dbReference type="PROSITE" id="PS51718"/>
    </source>
</evidence>
<dbReference type="Proteomes" id="UP001147695">
    <property type="component" value="Unassembled WGS sequence"/>
</dbReference>
<gene>
    <name evidence="5" type="ORF">N7452_009119</name>
</gene>
<dbReference type="Gene3D" id="3.40.50.300">
    <property type="entry name" value="P-loop containing nucleotide triphosphate hydrolases"/>
    <property type="match status" value="1"/>
</dbReference>
<dbReference type="InterPro" id="IPR045063">
    <property type="entry name" value="Dynamin_N"/>
</dbReference>
<dbReference type="GO" id="GO:0005874">
    <property type="term" value="C:microtubule"/>
    <property type="evidence" value="ECO:0007669"/>
    <property type="project" value="TreeGrafter"/>
</dbReference>
<evidence type="ECO:0000256" key="1">
    <source>
        <dbReference type="ARBA" id="ARBA00022741"/>
    </source>
</evidence>
<reference evidence="5" key="1">
    <citation type="submission" date="2022-12" db="EMBL/GenBank/DDBJ databases">
        <authorList>
            <person name="Petersen C."/>
        </authorList>
    </citation>
    <scope>NUCLEOTIDE SEQUENCE</scope>
    <source>
        <strain evidence="5">IBT 35673</strain>
    </source>
</reference>
<dbReference type="EMBL" id="JAPZBQ010000005">
    <property type="protein sequence ID" value="KAJ5328729.1"/>
    <property type="molecule type" value="Genomic_DNA"/>
</dbReference>
<dbReference type="GO" id="GO:0005525">
    <property type="term" value="F:GTP binding"/>
    <property type="evidence" value="ECO:0007669"/>
    <property type="project" value="InterPro"/>
</dbReference>
<reference evidence="5" key="2">
    <citation type="journal article" date="2023" name="IMA Fungus">
        <title>Comparative genomic study of the Penicillium genus elucidates a diverse pangenome and 15 lateral gene transfer events.</title>
        <authorList>
            <person name="Petersen C."/>
            <person name="Sorensen T."/>
            <person name="Nielsen M.R."/>
            <person name="Sondergaard T.E."/>
            <person name="Sorensen J.L."/>
            <person name="Fitzpatrick D.A."/>
            <person name="Frisvad J.C."/>
            <person name="Nielsen K.L."/>
        </authorList>
    </citation>
    <scope>NUCLEOTIDE SEQUENCE</scope>
    <source>
        <strain evidence="5">IBT 35673</strain>
    </source>
</reference>
<name>A0A9W9UAX2_PENBR</name>
<protein>
    <submittedName>
        <fullName evidence="5">Dynamin</fullName>
    </submittedName>
</protein>
<dbReference type="InterPro" id="IPR000375">
    <property type="entry name" value="Dynamin_stalk"/>
</dbReference>
<sequence>MIVKEVESTNMADPDLLEKIDQLFACNAGEYIDLPQLVVVGDQSSGKSSVLEGLTKLNFPRDSGLCTPFATQIIFQRKVNFVGREISASISPAPGLSTDEEQKLRDWNATGLQTLSVKGFAQMMREVHKFLNLCDLQVIGTFGKPTFSNSVLRLEICGPQEDHLSVIDVPGIFRTTVHGVTTKDDIALVRNMVYNYMKNPRSVLLTIVPANVDIATQEIIEIAREIDSTSERTLPIMTKIDLVDQGTQNRVIDMIEDQNTSGKLGWVVVRNLGQRELEDGNVDRDLLEEKWHQTPPWNRVQAEKFGINALRKHLQHVLTSHVRRTFPSVRSETTRRLNAARKAPQSLGSERQTPEQQRMTLLDIVSSFQQITNLALAANYSLDDIFDTDQDVRLATMVSSRNEIFSDHVFTWGHEFAFTDTSQTDNIPVPEVPEKPEGSEESVGPSVDFIEEYKPTKQYKVNFIPSRRI</sequence>
<dbReference type="PANTHER" id="PTHR11566">
    <property type="entry name" value="DYNAMIN"/>
    <property type="match status" value="1"/>
</dbReference>
<dbReference type="Pfam" id="PF00350">
    <property type="entry name" value="Dynamin_N"/>
    <property type="match status" value="1"/>
</dbReference>
<dbReference type="PRINTS" id="PR00195">
    <property type="entry name" value="DYNAMIN"/>
</dbReference>
<evidence type="ECO:0000256" key="3">
    <source>
        <dbReference type="SAM" id="MobiDB-lite"/>
    </source>
</evidence>
<dbReference type="GO" id="GO:0006897">
    <property type="term" value="P:endocytosis"/>
    <property type="evidence" value="ECO:0007669"/>
    <property type="project" value="TreeGrafter"/>
</dbReference>
<keyword evidence="1" id="KW-0547">Nucleotide-binding</keyword>
<evidence type="ECO:0000313" key="5">
    <source>
        <dbReference type="EMBL" id="KAJ5328729.1"/>
    </source>
</evidence>
<feature type="domain" description="Dynamin-type G" evidence="4">
    <location>
        <begin position="31"/>
        <end position="327"/>
    </location>
</feature>
<organism evidence="5 6">
    <name type="scientific">Penicillium brevicompactum</name>
    <dbReference type="NCBI Taxonomy" id="5074"/>
    <lineage>
        <taxon>Eukaryota</taxon>
        <taxon>Fungi</taxon>
        <taxon>Dikarya</taxon>
        <taxon>Ascomycota</taxon>
        <taxon>Pezizomycotina</taxon>
        <taxon>Eurotiomycetes</taxon>
        <taxon>Eurotiomycetidae</taxon>
        <taxon>Eurotiales</taxon>
        <taxon>Aspergillaceae</taxon>
        <taxon>Penicillium</taxon>
    </lineage>
</organism>